<evidence type="ECO:0000313" key="3">
    <source>
        <dbReference type="Proteomes" id="UP001175211"/>
    </source>
</evidence>
<dbReference type="Proteomes" id="UP001175211">
    <property type="component" value="Unassembled WGS sequence"/>
</dbReference>
<name>A0AA39MVZ7_ARMTA</name>
<feature type="compositionally biased region" description="Basic and acidic residues" evidence="1">
    <location>
        <begin position="139"/>
        <end position="173"/>
    </location>
</feature>
<evidence type="ECO:0000313" key="2">
    <source>
        <dbReference type="EMBL" id="KAK0448248.1"/>
    </source>
</evidence>
<gene>
    <name evidence="2" type="ORF">EV420DRAFT_1483498</name>
</gene>
<accession>A0AA39MVZ7</accession>
<protein>
    <submittedName>
        <fullName evidence="2">Uncharacterized protein</fullName>
    </submittedName>
</protein>
<organism evidence="2 3">
    <name type="scientific">Armillaria tabescens</name>
    <name type="common">Ringless honey mushroom</name>
    <name type="synonym">Agaricus tabescens</name>
    <dbReference type="NCBI Taxonomy" id="1929756"/>
    <lineage>
        <taxon>Eukaryota</taxon>
        <taxon>Fungi</taxon>
        <taxon>Dikarya</taxon>
        <taxon>Basidiomycota</taxon>
        <taxon>Agaricomycotina</taxon>
        <taxon>Agaricomycetes</taxon>
        <taxon>Agaricomycetidae</taxon>
        <taxon>Agaricales</taxon>
        <taxon>Marasmiineae</taxon>
        <taxon>Physalacriaceae</taxon>
        <taxon>Desarmillaria</taxon>
    </lineage>
</organism>
<dbReference type="AlphaFoldDB" id="A0AA39MVZ7"/>
<reference evidence="2" key="1">
    <citation type="submission" date="2023-06" db="EMBL/GenBank/DDBJ databases">
        <authorList>
            <consortium name="Lawrence Berkeley National Laboratory"/>
            <person name="Ahrendt S."/>
            <person name="Sahu N."/>
            <person name="Indic B."/>
            <person name="Wong-Bajracharya J."/>
            <person name="Merenyi Z."/>
            <person name="Ke H.-M."/>
            <person name="Monk M."/>
            <person name="Kocsube S."/>
            <person name="Drula E."/>
            <person name="Lipzen A."/>
            <person name="Balint B."/>
            <person name="Henrissat B."/>
            <person name="Andreopoulos B."/>
            <person name="Martin F.M."/>
            <person name="Harder C.B."/>
            <person name="Rigling D."/>
            <person name="Ford K.L."/>
            <person name="Foster G.D."/>
            <person name="Pangilinan J."/>
            <person name="Papanicolaou A."/>
            <person name="Barry K."/>
            <person name="LaButti K."/>
            <person name="Viragh M."/>
            <person name="Koriabine M."/>
            <person name="Yan M."/>
            <person name="Riley R."/>
            <person name="Champramary S."/>
            <person name="Plett K.L."/>
            <person name="Tsai I.J."/>
            <person name="Slot J."/>
            <person name="Sipos G."/>
            <person name="Plett J."/>
            <person name="Nagy L.G."/>
            <person name="Grigoriev I.V."/>
        </authorList>
    </citation>
    <scope>NUCLEOTIDE SEQUENCE</scope>
    <source>
        <strain evidence="2">CCBAS 213</strain>
    </source>
</reference>
<sequence length="249" mass="28117">MTKLGTCFSWTYRQLSEAQWTRDLFLPQLPFTAIPSDRRDLRLQEAILSSFSASVVLRFVSTVNGYLGTSSSLTTTLVSLTGKHHHSTTEYGRPLACIQNLRTPGCRTGLWSRQGGRPPTVVRDEDITVAQPDPVRSTANRDHRSRRVTEVENRTGKSVIRSERSTVTAERDRNHPRVGAEAIDAGKYGDHSTTERESSLEMDDGGEDFGWVRSVHDRDPEGLYLKVSQLWGREFVVWPDEHDAENDMN</sequence>
<comment type="caution">
    <text evidence="2">The sequence shown here is derived from an EMBL/GenBank/DDBJ whole genome shotgun (WGS) entry which is preliminary data.</text>
</comment>
<evidence type="ECO:0000256" key="1">
    <source>
        <dbReference type="SAM" id="MobiDB-lite"/>
    </source>
</evidence>
<feature type="region of interest" description="Disordered" evidence="1">
    <location>
        <begin position="109"/>
        <end position="173"/>
    </location>
</feature>
<keyword evidence="3" id="KW-1185">Reference proteome</keyword>
<dbReference type="EMBL" id="JAUEPS010000042">
    <property type="protein sequence ID" value="KAK0448248.1"/>
    <property type="molecule type" value="Genomic_DNA"/>
</dbReference>
<dbReference type="RefSeq" id="XP_060326353.1">
    <property type="nucleotide sequence ID" value="XM_060469993.1"/>
</dbReference>
<proteinExistence type="predicted"/>
<dbReference type="GeneID" id="85353541"/>